<evidence type="ECO:0000259" key="2">
    <source>
        <dbReference type="Pfam" id="PF20434"/>
    </source>
</evidence>
<dbReference type="SUPFAM" id="SSF53474">
    <property type="entry name" value="alpha/beta-Hydrolases"/>
    <property type="match status" value="1"/>
</dbReference>
<evidence type="ECO:0000313" key="3">
    <source>
        <dbReference type="EMBL" id="CAL2103841.1"/>
    </source>
</evidence>
<organism evidence="3 4">
    <name type="scientific">Tenacibaculum polynesiense</name>
    <dbReference type="NCBI Taxonomy" id="3137857"/>
    <lineage>
        <taxon>Bacteria</taxon>
        <taxon>Pseudomonadati</taxon>
        <taxon>Bacteroidota</taxon>
        <taxon>Flavobacteriia</taxon>
        <taxon>Flavobacteriales</taxon>
        <taxon>Flavobacteriaceae</taxon>
        <taxon>Tenacibaculum</taxon>
    </lineage>
</organism>
<dbReference type="InterPro" id="IPR050300">
    <property type="entry name" value="GDXG_lipolytic_enzyme"/>
</dbReference>
<dbReference type="Pfam" id="PF20434">
    <property type="entry name" value="BD-FAE"/>
    <property type="match status" value="2"/>
</dbReference>
<accession>A0ABP1F279</accession>
<dbReference type="PANTHER" id="PTHR48081">
    <property type="entry name" value="AB HYDROLASE SUPERFAMILY PROTEIN C4A8.06C"/>
    <property type="match status" value="1"/>
</dbReference>
<gene>
    <name evidence="3" type="ORF">T190423A01A_50089</name>
</gene>
<sequence>MYLIVISLLVLVACNTEENISTSPETNIPTVTTNATFGVHTQENVTYAKGLSHQSLNSIVSTELELKLDVYTPNNANTNRPVYMFIHGGGFIGGSRKSGHITQIANYFASRGWVFISIDYRVRDDIGTIPQEWIDFSTNLPTQSVSQFLAMYPAHRDAKAALRWIVANASTYNINTNYITVGGGSAGAITSITVGVSNQEDYRDELNISEDSTLSTTNLNQSYTIQSIIDFWGTKVGVDAVENIYKQERFDSNDPSLLIIHGTADANVNTPYSSALELKNKYDASGAYAELIPLEGAGHSAWSATVNGKNLSELSFDFIVQQQRLNVQ</sequence>
<dbReference type="Proteomes" id="UP001497527">
    <property type="component" value="Unassembled WGS sequence"/>
</dbReference>
<keyword evidence="4" id="KW-1185">Reference proteome</keyword>
<name>A0ABP1F279_9FLAO</name>
<evidence type="ECO:0000256" key="1">
    <source>
        <dbReference type="ARBA" id="ARBA00022801"/>
    </source>
</evidence>
<comment type="caution">
    <text evidence="3">The sequence shown here is derived from an EMBL/GenBank/DDBJ whole genome shotgun (WGS) entry which is preliminary data.</text>
</comment>
<dbReference type="InterPro" id="IPR049492">
    <property type="entry name" value="BD-FAE-like_dom"/>
</dbReference>
<protein>
    <submittedName>
        <fullName evidence="3">Alpha/beta hydrolase</fullName>
    </submittedName>
</protein>
<proteinExistence type="predicted"/>
<keyword evidence="1 3" id="KW-0378">Hydrolase</keyword>
<feature type="domain" description="BD-FAE-like" evidence="2">
    <location>
        <begin position="68"/>
        <end position="125"/>
    </location>
</feature>
<dbReference type="Gene3D" id="3.40.50.1820">
    <property type="entry name" value="alpha/beta hydrolase"/>
    <property type="match status" value="1"/>
</dbReference>
<dbReference type="EMBL" id="CAXJIO010000014">
    <property type="protein sequence ID" value="CAL2103841.1"/>
    <property type="molecule type" value="Genomic_DNA"/>
</dbReference>
<reference evidence="3 4" key="1">
    <citation type="submission" date="2024-05" db="EMBL/GenBank/DDBJ databases">
        <authorList>
            <person name="Duchaud E."/>
        </authorList>
    </citation>
    <scope>NUCLEOTIDE SEQUENCE [LARGE SCALE GENOMIC DNA]</scope>
    <source>
        <strain evidence="3">Ena-SAMPLE-TAB-13-05-2024-13:56:06:370-140308</strain>
    </source>
</reference>
<evidence type="ECO:0000313" key="4">
    <source>
        <dbReference type="Proteomes" id="UP001497527"/>
    </source>
</evidence>
<dbReference type="GO" id="GO:0016787">
    <property type="term" value="F:hydrolase activity"/>
    <property type="evidence" value="ECO:0007669"/>
    <property type="project" value="UniProtKB-KW"/>
</dbReference>
<dbReference type="InterPro" id="IPR029058">
    <property type="entry name" value="AB_hydrolase_fold"/>
</dbReference>
<feature type="domain" description="BD-FAE-like" evidence="2">
    <location>
        <begin position="151"/>
        <end position="234"/>
    </location>
</feature>